<dbReference type="SMART" id="SM00965">
    <property type="entry name" value="STN"/>
    <property type="match status" value="1"/>
</dbReference>
<sequence length="1094" mass="119446">MKLTTLLIFIGFLQVNATAFGQQHINLTANNTSLEKLFKQLEKQSGYSFFYKAGVLKNMPNVNVEINDASIDEVLQKCFANKPLDYMVVDKSVVIRRKDQPQVIVKATPPYTYVNGKIVDEHDQPLPGVSIKVKGTNIGWVTNTAGVFNALITDPNAILQISFIGYTTQELAVKDLKSAVKIILKEDISKLDEVQVIAYGQTTKRLNTGDQTTVTAKEIQNYPVGNVLSVLQGTVPGMVVSQSTGQAGSSYNVVIRGQNGLTTSTAPLYVIDGIPYTGGSYTSQKSNTIGSNNSGYDALSFINPLDIESVNVLKDADATSIYGSRGANGVILITTKKGKAGDMKVDVNFFSGFSQANTVPQFLNTQQYLQMRKEGKKNDNQAVLSSDYDINGTWDTTRYTNWPKTFLGGTGHSTNAQASISGGNNNVSYMVSGDYRNVSNIQQMIGGNDQTSSLHFNLNSTSNNNRFNMTLTGGYTYDNNSIPNADLSSSASLAPDAPPLYTSDGTLNFQNNTFINPLISKNQIARTTVSNVTGSMVLSYTLLKGLKAQATLGYNKQSLNEFLGNPLSSILPTYIALGSKGSANYTYDNNSFWSIEPQLNYTRQVSKGTLEVTAGASLQKQLLDATQLQVTGYTSDLLINNIAGGSAVTPYGQGYNAYNYKYSAIYGRANYNWLNKYIVNISGRYDGSSKFGQDRQFHVFYAAGAAWLFSSEEFIKQALPFLSFGKLRASYGTTGNDQIPPYLYLENFSAVTSVNPYQGSPGIVPTNLPNPYLSWETTKKANIGLDLQFLKGRIGLEGNYFINRTTDILSATPLSTTTGFTSINQNLPAKVQNKGFDISLNTVNIRSNDFSWSTTLTVSRQRNALLAFPNASASPAIAQQLNQSVNVVFVNRYAGVNPQTGLYQFYDRNGNIISTPSSSGSDQTKLINLNPDYFGTVANTFSYKGFLVSVLFRGIKQLGRSTFGQILSSGLVPGYYSLNYPVDVLNHWQKPGDVAKYGRYASTFGTTVINSLSVNKNTDAYYGDASYIRLQNASVGYQFPSQIASKLHMRSLKIYALGENLATITGYGFSDPETQNYLKMPPLRTITFGIQASL</sequence>
<keyword evidence="5 10" id="KW-0812">Transmembrane</keyword>
<reference evidence="14 15" key="1">
    <citation type="submission" date="2023-02" db="EMBL/GenBank/DDBJ databases">
        <title>Genome sequence of Mucilaginibacter jinjuensis strain KACC 16571.</title>
        <authorList>
            <person name="Kim S."/>
            <person name="Heo J."/>
            <person name="Kwon S.-W."/>
        </authorList>
    </citation>
    <scope>NUCLEOTIDE SEQUENCE [LARGE SCALE GENOMIC DNA]</scope>
    <source>
        <strain evidence="14 15">KACC 16571</strain>
    </source>
</reference>
<evidence type="ECO:0000256" key="6">
    <source>
        <dbReference type="ARBA" id="ARBA00023004"/>
    </source>
</evidence>
<evidence type="ECO:0000256" key="11">
    <source>
        <dbReference type="RuleBase" id="RU003357"/>
    </source>
</evidence>
<evidence type="ECO:0000256" key="4">
    <source>
        <dbReference type="ARBA" id="ARBA00022496"/>
    </source>
</evidence>
<dbReference type="RefSeq" id="WP_273628893.1">
    <property type="nucleotide sequence ID" value="NZ_CP117167.1"/>
</dbReference>
<feature type="chain" id="PRO_5045229517" evidence="12">
    <location>
        <begin position="18"/>
        <end position="1094"/>
    </location>
</feature>
<dbReference type="InterPro" id="IPR000531">
    <property type="entry name" value="Beta-barrel_TonB"/>
</dbReference>
<feature type="domain" description="Secretin/TonB short N-terminal" evidence="13">
    <location>
        <begin position="47"/>
        <end position="98"/>
    </location>
</feature>
<dbReference type="EMBL" id="CP117167">
    <property type="protein sequence ID" value="WCT10701.1"/>
    <property type="molecule type" value="Genomic_DNA"/>
</dbReference>
<proteinExistence type="inferred from homology"/>
<keyword evidence="4" id="KW-0410">Iron transport</keyword>
<comment type="subcellular location">
    <subcellularLocation>
        <location evidence="1 10">Cell outer membrane</location>
        <topology evidence="1 10">Multi-pass membrane protein</topology>
    </subcellularLocation>
</comment>
<protein>
    <submittedName>
        <fullName evidence="14">SusC/RagA family TonB-linked outer membrane protein</fullName>
    </submittedName>
</protein>
<organism evidence="14 15">
    <name type="scientific">Mucilaginibacter jinjuensis</name>
    <dbReference type="NCBI Taxonomy" id="1176721"/>
    <lineage>
        <taxon>Bacteria</taxon>
        <taxon>Pseudomonadati</taxon>
        <taxon>Bacteroidota</taxon>
        <taxon>Sphingobacteriia</taxon>
        <taxon>Sphingobacteriales</taxon>
        <taxon>Sphingobacteriaceae</taxon>
        <taxon>Mucilaginibacter</taxon>
    </lineage>
</organism>
<dbReference type="SUPFAM" id="SSF49464">
    <property type="entry name" value="Carboxypeptidase regulatory domain-like"/>
    <property type="match status" value="1"/>
</dbReference>
<gene>
    <name evidence="14" type="ORF">PQO05_18350</name>
</gene>
<keyword evidence="12" id="KW-0732">Signal</keyword>
<evidence type="ECO:0000313" key="15">
    <source>
        <dbReference type="Proteomes" id="UP001216139"/>
    </source>
</evidence>
<feature type="signal peptide" evidence="12">
    <location>
        <begin position="1"/>
        <end position="17"/>
    </location>
</feature>
<evidence type="ECO:0000256" key="2">
    <source>
        <dbReference type="ARBA" id="ARBA00022448"/>
    </source>
</evidence>
<dbReference type="Gene3D" id="2.170.130.10">
    <property type="entry name" value="TonB-dependent receptor, plug domain"/>
    <property type="match status" value="1"/>
</dbReference>
<dbReference type="NCBIfam" id="TIGR04057">
    <property type="entry name" value="SusC_RagA_signa"/>
    <property type="match status" value="1"/>
</dbReference>
<dbReference type="Gene3D" id="2.40.170.20">
    <property type="entry name" value="TonB-dependent receptor, beta-barrel domain"/>
    <property type="match status" value="1"/>
</dbReference>
<evidence type="ECO:0000256" key="8">
    <source>
        <dbReference type="ARBA" id="ARBA00023136"/>
    </source>
</evidence>
<dbReference type="InterPro" id="IPR008969">
    <property type="entry name" value="CarboxyPept-like_regulatory"/>
</dbReference>
<dbReference type="Gene3D" id="2.60.40.1120">
    <property type="entry name" value="Carboxypeptidase-like, regulatory domain"/>
    <property type="match status" value="1"/>
</dbReference>
<evidence type="ECO:0000256" key="3">
    <source>
        <dbReference type="ARBA" id="ARBA00022452"/>
    </source>
</evidence>
<dbReference type="InterPro" id="IPR039426">
    <property type="entry name" value="TonB-dep_rcpt-like"/>
</dbReference>
<keyword evidence="6" id="KW-0408">Iron</keyword>
<evidence type="ECO:0000256" key="5">
    <source>
        <dbReference type="ARBA" id="ARBA00022692"/>
    </source>
</evidence>
<keyword evidence="4" id="KW-0406">Ion transport</keyword>
<keyword evidence="15" id="KW-1185">Reference proteome</keyword>
<evidence type="ECO:0000313" key="14">
    <source>
        <dbReference type="EMBL" id="WCT10701.1"/>
    </source>
</evidence>
<keyword evidence="7 11" id="KW-0798">TonB box</keyword>
<comment type="similarity">
    <text evidence="10 11">Belongs to the TonB-dependent receptor family.</text>
</comment>
<dbReference type="InterPro" id="IPR037066">
    <property type="entry name" value="Plug_dom_sf"/>
</dbReference>
<dbReference type="NCBIfam" id="TIGR04056">
    <property type="entry name" value="OMP_RagA_SusC"/>
    <property type="match status" value="1"/>
</dbReference>
<dbReference type="InterPro" id="IPR011662">
    <property type="entry name" value="Secretin/TonB_short_N"/>
</dbReference>
<dbReference type="Pfam" id="PF13715">
    <property type="entry name" value="CarbopepD_reg_2"/>
    <property type="match status" value="1"/>
</dbReference>
<evidence type="ECO:0000256" key="7">
    <source>
        <dbReference type="ARBA" id="ARBA00023077"/>
    </source>
</evidence>
<dbReference type="InterPro" id="IPR036942">
    <property type="entry name" value="Beta-barrel_TonB_sf"/>
</dbReference>
<keyword evidence="2 10" id="KW-0813">Transport</keyword>
<dbReference type="Proteomes" id="UP001216139">
    <property type="component" value="Chromosome"/>
</dbReference>
<dbReference type="SUPFAM" id="SSF56935">
    <property type="entry name" value="Porins"/>
    <property type="match status" value="1"/>
</dbReference>
<evidence type="ECO:0000256" key="9">
    <source>
        <dbReference type="ARBA" id="ARBA00023237"/>
    </source>
</evidence>
<dbReference type="Pfam" id="PF00593">
    <property type="entry name" value="TonB_dep_Rec_b-barrel"/>
    <property type="match status" value="1"/>
</dbReference>
<keyword evidence="3 10" id="KW-1134">Transmembrane beta strand</keyword>
<dbReference type="InterPro" id="IPR023996">
    <property type="entry name" value="TonB-dep_OMP_SusC/RagA"/>
</dbReference>
<keyword evidence="8 10" id="KW-0472">Membrane</keyword>
<evidence type="ECO:0000256" key="12">
    <source>
        <dbReference type="SAM" id="SignalP"/>
    </source>
</evidence>
<evidence type="ECO:0000256" key="1">
    <source>
        <dbReference type="ARBA" id="ARBA00004571"/>
    </source>
</evidence>
<evidence type="ECO:0000259" key="13">
    <source>
        <dbReference type="SMART" id="SM00965"/>
    </source>
</evidence>
<dbReference type="InterPro" id="IPR023997">
    <property type="entry name" value="TonB-dep_OMP_SusC/RagA_CS"/>
</dbReference>
<dbReference type="Pfam" id="PF07715">
    <property type="entry name" value="Plug"/>
    <property type="match status" value="1"/>
</dbReference>
<accession>A0ABY7T4L2</accession>
<dbReference type="InterPro" id="IPR012910">
    <property type="entry name" value="Plug_dom"/>
</dbReference>
<name>A0ABY7T4L2_9SPHI</name>
<dbReference type="PROSITE" id="PS52016">
    <property type="entry name" value="TONB_DEPENDENT_REC_3"/>
    <property type="match status" value="1"/>
</dbReference>
<evidence type="ECO:0000256" key="10">
    <source>
        <dbReference type="PROSITE-ProRule" id="PRU01360"/>
    </source>
</evidence>
<keyword evidence="9 10" id="KW-0998">Cell outer membrane</keyword>